<comment type="subcellular location">
    <subcellularLocation>
        <location evidence="7">Cell membrane</location>
        <topology evidence="7">Multi-pass membrane protein</topology>
    </subcellularLocation>
</comment>
<comment type="function">
    <text evidence="7">Catalyzes the transfer of the diacylglyceryl group from phosphatidylglycerol to the sulfhydryl group of the N-terminal cysteine of a prolipoprotein, the first step in the formation of mature lipoproteins.</text>
</comment>
<evidence type="ECO:0000313" key="8">
    <source>
        <dbReference type="EMBL" id="OFW58981.1"/>
    </source>
</evidence>
<keyword evidence="6 7" id="KW-0472">Membrane</keyword>
<dbReference type="AlphaFoldDB" id="A0A1F2WQ64"/>
<dbReference type="Proteomes" id="UP000177876">
    <property type="component" value="Unassembled WGS sequence"/>
</dbReference>
<evidence type="ECO:0000256" key="3">
    <source>
        <dbReference type="ARBA" id="ARBA00022679"/>
    </source>
</evidence>
<dbReference type="PANTHER" id="PTHR30589:SF0">
    <property type="entry name" value="PHOSPHATIDYLGLYCEROL--PROLIPOPROTEIN DIACYLGLYCERYL TRANSFERASE"/>
    <property type="match status" value="1"/>
</dbReference>
<feature type="transmembrane region" description="Helical" evidence="7">
    <location>
        <begin position="89"/>
        <end position="106"/>
    </location>
</feature>
<organism evidence="8 9">
    <name type="scientific">Candidatus Solincola sediminis</name>
    <dbReference type="NCBI Taxonomy" id="1797199"/>
    <lineage>
        <taxon>Bacteria</taxon>
        <taxon>Bacillati</taxon>
        <taxon>Actinomycetota</taxon>
        <taxon>Candidatus Geothermincolia</taxon>
        <taxon>Candidatus Geothermincolales</taxon>
        <taxon>Candidatus Geothermincolaceae</taxon>
        <taxon>Candidatus Solincola</taxon>
    </lineage>
</organism>
<keyword evidence="5 7" id="KW-1133">Transmembrane helix</keyword>
<dbReference type="GO" id="GO:0042158">
    <property type="term" value="P:lipoprotein biosynthetic process"/>
    <property type="evidence" value="ECO:0007669"/>
    <property type="project" value="UniProtKB-UniRule"/>
</dbReference>
<comment type="catalytic activity">
    <reaction evidence="7">
        <text>L-cysteinyl-[prolipoprotein] + a 1,2-diacyl-sn-glycero-3-phospho-(1'-sn-glycerol) = an S-1,2-diacyl-sn-glyceryl-L-cysteinyl-[prolipoprotein] + sn-glycerol 1-phosphate + H(+)</text>
        <dbReference type="Rhea" id="RHEA:56712"/>
        <dbReference type="Rhea" id="RHEA-COMP:14679"/>
        <dbReference type="Rhea" id="RHEA-COMP:14680"/>
        <dbReference type="ChEBI" id="CHEBI:15378"/>
        <dbReference type="ChEBI" id="CHEBI:29950"/>
        <dbReference type="ChEBI" id="CHEBI:57685"/>
        <dbReference type="ChEBI" id="CHEBI:64716"/>
        <dbReference type="ChEBI" id="CHEBI:140658"/>
        <dbReference type="EC" id="2.5.1.145"/>
    </reaction>
</comment>
<comment type="caution">
    <text evidence="8">The sequence shown here is derived from an EMBL/GenBank/DDBJ whole genome shotgun (WGS) entry which is preliminary data.</text>
</comment>
<evidence type="ECO:0000313" key="9">
    <source>
        <dbReference type="Proteomes" id="UP000177876"/>
    </source>
</evidence>
<accession>A0A1F2WQ64</accession>
<dbReference type="UniPathway" id="UPA00664"/>
<evidence type="ECO:0000256" key="6">
    <source>
        <dbReference type="ARBA" id="ARBA00023136"/>
    </source>
</evidence>
<feature type="transmembrane region" description="Helical" evidence="7">
    <location>
        <begin position="47"/>
        <end position="69"/>
    </location>
</feature>
<dbReference type="InterPro" id="IPR001640">
    <property type="entry name" value="Lgt"/>
</dbReference>
<reference evidence="8 9" key="1">
    <citation type="journal article" date="2016" name="Nat. Commun.">
        <title>Thousands of microbial genomes shed light on interconnected biogeochemical processes in an aquifer system.</title>
        <authorList>
            <person name="Anantharaman K."/>
            <person name="Brown C.T."/>
            <person name="Hug L.A."/>
            <person name="Sharon I."/>
            <person name="Castelle C.J."/>
            <person name="Probst A.J."/>
            <person name="Thomas B.C."/>
            <person name="Singh A."/>
            <person name="Wilkins M.J."/>
            <person name="Karaoz U."/>
            <person name="Brodie E.L."/>
            <person name="Williams K.H."/>
            <person name="Hubbard S.S."/>
            <person name="Banfield J.F."/>
        </authorList>
    </citation>
    <scope>NUCLEOTIDE SEQUENCE [LARGE SCALE GENOMIC DNA]</scope>
</reference>
<dbReference type="STRING" id="1797197.A2Y75_00390"/>
<comment type="pathway">
    <text evidence="7">Protein modification; lipoprotein biosynthesis (diacylglyceryl transfer).</text>
</comment>
<feature type="binding site" evidence="7">
    <location>
        <position position="132"/>
    </location>
    <ligand>
        <name>a 1,2-diacyl-sn-glycero-3-phospho-(1'-sn-glycerol)</name>
        <dbReference type="ChEBI" id="CHEBI:64716"/>
    </ligand>
</feature>
<evidence type="ECO:0000256" key="7">
    <source>
        <dbReference type="HAMAP-Rule" id="MF_01147"/>
    </source>
</evidence>
<dbReference type="Pfam" id="PF01790">
    <property type="entry name" value="LGT"/>
    <property type="match status" value="1"/>
</dbReference>
<dbReference type="GO" id="GO:0008961">
    <property type="term" value="F:phosphatidylglycerol-prolipoprotein diacylglyceryl transferase activity"/>
    <property type="evidence" value="ECO:0007669"/>
    <property type="project" value="UniProtKB-UniRule"/>
</dbReference>
<feature type="transmembrane region" description="Helical" evidence="7">
    <location>
        <begin position="15"/>
        <end position="35"/>
    </location>
</feature>
<proteinExistence type="inferred from homology"/>
<name>A0A1F2WQ64_9ACTN</name>
<feature type="transmembrane region" description="Helical" evidence="7">
    <location>
        <begin position="192"/>
        <end position="214"/>
    </location>
</feature>
<protein>
    <recommendedName>
        <fullName evidence="7">Phosphatidylglycerol--prolipoprotein diacylglyceryl transferase</fullName>
        <ecNumber evidence="7">2.5.1.145</ecNumber>
    </recommendedName>
</protein>
<dbReference type="PANTHER" id="PTHR30589">
    <property type="entry name" value="PROLIPOPROTEIN DIACYLGLYCERYL TRANSFERASE"/>
    <property type="match status" value="1"/>
</dbReference>
<comment type="similarity">
    <text evidence="1 7">Belongs to the Lgt family.</text>
</comment>
<dbReference type="HAMAP" id="MF_01147">
    <property type="entry name" value="Lgt"/>
    <property type="match status" value="1"/>
</dbReference>
<evidence type="ECO:0000256" key="5">
    <source>
        <dbReference type="ARBA" id="ARBA00022989"/>
    </source>
</evidence>
<evidence type="ECO:0000256" key="4">
    <source>
        <dbReference type="ARBA" id="ARBA00022692"/>
    </source>
</evidence>
<dbReference type="EMBL" id="MELK01000019">
    <property type="protein sequence ID" value="OFW58981.1"/>
    <property type="molecule type" value="Genomic_DNA"/>
</dbReference>
<keyword evidence="2 7" id="KW-1003">Cell membrane</keyword>
<evidence type="ECO:0000256" key="2">
    <source>
        <dbReference type="ARBA" id="ARBA00022475"/>
    </source>
</evidence>
<evidence type="ECO:0000256" key="1">
    <source>
        <dbReference type="ARBA" id="ARBA00007150"/>
    </source>
</evidence>
<feature type="transmembrane region" description="Helical" evidence="7">
    <location>
        <begin position="220"/>
        <end position="239"/>
    </location>
</feature>
<keyword evidence="3 7" id="KW-0808">Transferase</keyword>
<dbReference type="EC" id="2.5.1.145" evidence="7"/>
<dbReference type="GO" id="GO:0005886">
    <property type="term" value="C:plasma membrane"/>
    <property type="evidence" value="ECO:0007669"/>
    <property type="project" value="UniProtKB-SubCell"/>
</dbReference>
<sequence>MILRPILFHIGSYPVYSYGVMLFLAFLAGIFVARYELNRRGLDGSAIYLIGAVAAIAGIVGARIFYVAGHWDVFSHDLGSIIDFNMRGLVYYGGLFLAIPCCLILVKRMKLPLGAVADATALALPLSIGIARVGCFLNGCCGGKPSGLPWAVTFPGDSISVHPTQLYELILDLAAFAFLFYMRKRMRKDWNLFLLSLAAYGIIRFTVEFFRFHYDTSAGLFFQVVSLVLAALALGFFFYRNRGVEESATVAGEANE</sequence>
<gene>
    <name evidence="7" type="primary">lgt</name>
    <name evidence="8" type="ORF">A2Y75_00390</name>
</gene>
<keyword evidence="4 7" id="KW-0812">Transmembrane</keyword>